<dbReference type="AlphaFoldDB" id="I5CAB3"/>
<dbReference type="Proteomes" id="UP000005551">
    <property type="component" value="Unassembled WGS sequence"/>
</dbReference>
<sequence length="448" mass="50500">MKKRRSFLHRLLRGLSYMLGFMMLLFMALLSPVDRQPLEETDFYREALRLVAESAIYSGGEGLEAAWGQISMTSEEPVALLGYRPRGPYTFVADSTYLRGLLFREGSQEVLWLNFELMLVHPHLAEKVAEQVRVDHPDLMLFFSATHTHSGAGGTVPGLAGRFAFGGYDPAFVAFLQAQSQQLYRQLREQLAPYTLAYGQKALPDFVVNRVFPEAEVDPMLRQVQLRQEADTLDLLFFQAHPTLLPAKYMGLSGDYPALLLQDLAAQRTGRQAIFLAGPVGSHGAGVGERSREAMEGYARALSQAVAELPVQEIESEALRVLDFPLPLRAPQYRIHRHVSLRPWVFRWLFGDVGARVQAFRKGDWLHVSLPAEVSGMLMPAWERYAEERGLLLTLSCFNGGYTGYVTVDAWYDLPVYEARDMSWFGPDQAAYLDAVMRALIERMALLE</sequence>
<evidence type="ECO:0000313" key="1">
    <source>
        <dbReference type="EMBL" id="EIM78765.1"/>
    </source>
</evidence>
<dbReference type="OrthoDB" id="926204at2"/>
<proteinExistence type="predicted"/>
<accession>I5CAB3</accession>
<evidence type="ECO:0000313" key="2">
    <source>
        <dbReference type="Proteomes" id="UP000005551"/>
    </source>
</evidence>
<dbReference type="STRING" id="1189621.A3SI_01856"/>
<keyword evidence="2" id="KW-1185">Reference proteome</keyword>
<comment type="caution">
    <text evidence="1">The sequence shown here is derived from an EMBL/GenBank/DDBJ whole genome shotgun (WGS) entry which is preliminary data.</text>
</comment>
<gene>
    <name evidence="1" type="ORF">A3SI_01856</name>
</gene>
<dbReference type="RefSeq" id="WP_009053314.1">
    <property type="nucleotide sequence ID" value="NZ_AJYA01000002.1"/>
</dbReference>
<organism evidence="1 2">
    <name type="scientific">Nitritalea halalkaliphila LW7</name>
    <dbReference type="NCBI Taxonomy" id="1189621"/>
    <lineage>
        <taxon>Bacteria</taxon>
        <taxon>Pseudomonadati</taxon>
        <taxon>Bacteroidota</taxon>
        <taxon>Cytophagia</taxon>
        <taxon>Cytophagales</taxon>
        <taxon>Cyclobacteriaceae</taxon>
        <taxon>Nitritalea</taxon>
    </lineage>
</organism>
<dbReference type="EMBL" id="AJYA01000002">
    <property type="protein sequence ID" value="EIM78765.1"/>
    <property type="molecule type" value="Genomic_DNA"/>
</dbReference>
<protein>
    <recommendedName>
        <fullName evidence="3">Neutral/alkaline non-lysosomal ceramidase N-terminal domain-containing protein</fullName>
    </recommendedName>
</protein>
<reference evidence="1 2" key="1">
    <citation type="submission" date="2012-05" db="EMBL/GenBank/DDBJ databases">
        <title>Genome sequence of Nitritalea halalkaliphila LW7.</title>
        <authorList>
            <person name="Jangir P.K."/>
            <person name="Singh A."/>
            <person name="Shivaji S."/>
            <person name="Sharma R."/>
        </authorList>
    </citation>
    <scope>NUCLEOTIDE SEQUENCE [LARGE SCALE GENOMIC DNA]</scope>
    <source>
        <strain evidence="1 2">LW7</strain>
    </source>
</reference>
<evidence type="ECO:0008006" key="3">
    <source>
        <dbReference type="Google" id="ProtNLM"/>
    </source>
</evidence>
<name>I5CAB3_9BACT</name>